<feature type="region of interest" description="Disordered" evidence="1">
    <location>
        <begin position="142"/>
        <end position="192"/>
    </location>
</feature>
<keyword evidence="3" id="KW-1185">Reference proteome</keyword>
<gene>
    <name evidence="2" type="ORF">BpHYR1_016058</name>
</gene>
<feature type="compositionally biased region" description="Low complexity" evidence="1">
    <location>
        <begin position="146"/>
        <end position="168"/>
    </location>
</feature>
<dbReference type="Pfam" id="PF15256">
    <property type="entry name" value="SPATIAL"/>
    <property type="match status" value="1"/>
</dbReference>
<feature type="non-terminal residue" evidence="2">
    <location>
        <position position="1"/>
    </location>
</feature>
<dbReference type="STRING" id="10195.A0A3M7SA11"/>
<dbReference type="Proteomes" id="UP000276133">
    <property type="component" value="Unassembled WGS sequence"/>
</dbReference>
<protein>
    <submittedName>
        <fullName evidence="2">TBATA isoform X1</fullName>
    </submittedName>
</protein>
<evidence type="ECO:0000313" key="2">
    <source>
        <dbReference type="EMBL" id="RNA32497.1"/>
    </source>
</evidence>
<dbReference type="PANTHER" id="PTHR33772:SF1">
    <property type="entry name" value="PROTEIN TBATA"/>
    <property type="match status" value="1"/>
</dbReference>
<dbReference type="PANTHER" id="PTHR33772">
    <property type="entry name" value="THYMUS, BRAIN AND TESTES-ASSOCIATED"/>
    <property type="match status" value="1"/>
</dbReference>
<reference evidence="2 3" key="1">
    <citation type="journal article" date="2018" name="Sci. Rep.">
        <title>Genomic signatures of local adaptation to the degree of environmental predictability in rotifers.</title>
        <authorList>
            <person name="Franch-Gras L."/>
            <person name="Hahn C."/>
            <person name="Garcia-Roger E.M."/>
            <person name="Carmona M.J."/>
            <person name="Serra M."/>
            <person name="Gomez A."/>
        </authorList>
    </citation>
    <scope>NUCLEOTIDE SEQUENCE [LARGE SCALE GENOMIC DNA]</scope>
    <source>
        <strain evidence="2">HYR1</strain>
    </source>
</reference>
<sequence length="389" mass="44097">KILSKQTHFFMDTYLPPKYSMNAFFVRHVAHPRRMKYISGLNNAKICAVNDIGYVNQPSSSDPVNFPPNNFNDQIIKSNGAKRKEKAIPPNGPWRTFGLIDNTDKWRSELNSLASSVGLLTQNDLEEHKNKKDREQMIKNIQKQNPTSSQSRKPTSQQQQHQQQSHSSGRLNEPLLTGRRTKGSRGSRGMPLTGNNYIVDQADREAWMLQVLCQILQTESLVDVQSWLVSTSDAEKERVKQLINQAMKGLEESGRINTIAEEASGAENAIKDIEGTLQRISFSRQERLNTAKKSTTLPLLMKSDDENVKKKLDAIPEILKIDQVDHEPSSQVFNINFNKSDRQSSLENAVIKLETPRSNDVKVEKVKVTMLVKDENSNSLQEVTGDWQQ</sequence>
<dbReference type="OrthoDB" id="9982103at2759"/>
<dbReference type="EMBL" id="REGN01001790">
    <property type="protein sequence ID" value="RNA32497.1"/>
    <property type="molecule type" value="Genomic_DNA"/>
</dbReference>
<organism evidence="2 3">
    <name type="scientific">Brachionus plicatilis</name>
    <name type="common">Marine rotifer</name>
    <name type="synonym">Brachionus muelleri</name>
    <dbReference type="NCBI Taxonomy" id="10195"/>
    <lineage>
        <taxon>Eukaryota</taxon>
        <taxon>Metazoa</taxon>
        <taxon>Spiralia</taxon>
        <taxon>Gnathifera</taxon>
        <taxon>Rotifera</taxon>
        <taxon>Eurotatoria</taxon>
        <taxon>Monogononta</taxon>
        <taxon>Pseudotrocha</taxon>
        <taxon>Ploima</taxon>
        <taxon>Brachionidae</taxon>
        <taxon>Brachionus</taxon>
    </lineage>
</organism>
<evidence type="ECO:0000313" key="3">
    <source>
        <dbReference type="Proteomes" id="UP000276133"/>
    </source>
</evidence>
<proteinExistence type="predicted"/>
<name>A0A3M7SA11_BRAPC</name>
<dbReference type="AlphaFoldDB" id="A0A3M7SA11"/>
<dbReference type="InterPro" id="IPR037394">
    <property type="entry name" value="TBATA-like"/>
</dbReference>
<evidence type="ECO:0000256" key="1">
    <source>
        <dbReference type="SAM" id="MobiDB-lite"/>
    </source>
</evidence>
<comment type="caution">
    <text evidence="2">The sequence shown here is derived from an EMBL/GenBank/DDBJ whole genome shotgun (WGS) entry which is preliminary data.</text>
</comment>
<accession>A0A3M7SA11</accession>